<sequence>MVGSMFAAISGLKSHQTKMDVIGNNIANVNTWGYKTQTANFMDAAYRTAISGSAGSATSGGVNSSQIGYGANVGSIGVNYSLGNRNPTYDGKDCMIDGPGFFIVKSTPLAGPIPQGTALTSNDGIMLSRVGMLTFDSAGNLTDPQGSFILGYPSDNNGNIGTDLNMITAKPNQTYSSISVQADGTITGVVSEDTATPANKGTVVTLGRIAVASVSNPNGLDKTQGYYYKIGPNAGTVSHMEADATTGNILSGYLEMSNTDLSTEMANMITTQRGFQANTKIITVTDQMLEELVNMKR</sequence>
<evidence type="ECO:0000256" key="4">
    <source>
        <dbReference type="RuleBase" id="RU362116"/>
    </source>
</evidence>
<accession>A0A1E3AHZ6</accession>
<evidence type="ECO:0000259" key="5">
    <source>
        <dbReference type="Pfam" id="PF00460"/>
    </source>
</evidence>
<comment type="function">
    <text evidence="4">A flexible structure which links the flagellar filament to the drive apparatus in the basal body.</text>
</comment>
<name>A0A1E3AHZ6_9FIRM</name>
<feature type="domain" description="Flagellar basal body rod protein N-terminal" evidence="5">
    <location>
        <begin position="7"/>
        <end position="35"/>
    </location>
</feature>
<organism evidence="7 8">
    <name type="scientific">Eisenbergiella tayi</name>
    <dbReference type="NCBI Taxonomy" id="1432052"/>
    <lineage>
        <taxon>Bacteria</taxon>
        <taxon>Bacillati</taxon>
        <taxon>Bacillota</taxon>
        <taxon>Clostridia</taxon>
        <taxon>Lachnospirales</taxon>
        <taxon>Lachnospiraceae</taxon>
        <taxon>Eisenbergiella</taxon>
    </lineage>
</organism>
<dbReference type="InterPro" id="IPR020013">
    <property type="entry name" value="Flagellar_FlgE/F/G"/>
</dbReference>
<dbReference type="GeneID" id="93301485"/>
<comment type="similarity">
    <text evidence="2 4">Belongs to the flagella basal body rod proteins family.</text>
</comment>
<gene>
    <name evidence="7" type="primary">flgG_3</name>
    <name evidence="7" type="ORF">BEH84_05622</name>
</gene>
<evidence type="ECO:0000256" key="2">
    <source>
        <dbReference type="ARBA" id="ARBA00009677"/>
    </source>
</evidence>
<keyword evidence="7" id="KW-0969">Cilium</keyword>
<evidence type="ECO:0000256" key="3">
    <source>
        <dbReference type="ARBA" id="ARBA00023143"/>
    </source>
</evidence>
<dbReference type="Pfam" id="PF06429">
    <property type="entry name" value="Flg_bbr_C"/>
    <property type="match status" value="1"/>
</dbReference>
<dbReference type="EMBL" id="MCGI01000006">
    <property type="protein sequence ID" value="ODM08297.1"/>
    <property type="molecule type" value="Genomic_DNA"/>
</dbReference>
<proteinExistence type="inferred from homology"/>
<evidence type="ECO:0000313" key="8">
    <source>
        <dbReference type="Proteomes" id="UP000095003"/>
    </source>
</evidence>
<dbReference type="GO" id="GO:0009424">
    <property type="term" value="C:bacterial-type flagellum hook"/>
    <property type="evidence" value="ECO:0007669"/>
    <property type="project" value="TreeGrafter"/>
</dbReference>
<dbReference type="RefSeq" id="WP_069159110.1">
    <property type="nucleotide sequence ID" value="NZ_DBFYTC010000235.1"/>
</dbReference>
<dbReference type="GO" id="GO:0071978">
    <property type="term" value="P:bacterial-type flagellum-dependent swarming motility"/>
    <property type="evidence" value="ECO:0007669"/>
    <property type="project" value="TreeGrafter"/>
</dbReference>
<feature type="domain" description="Flagellar basal-body/hook protein C-terminal" evidence="6">
    <location>
        <begin position="251"/>
        <end position="295"/>
    </location>
</feature>
<comment type="caution">
    <text evidence="7">The sequence shown here is derived from an EMBL/GenBank/DDBJ whole genome shotgun (WGS) entry which is preliminary data.</text>
</comment>
<dbReference type="GO" id="GO:0009425">
    <property type="term" value="C:bacterial-type flagellum basal body"/>
    <property type="evidence" value="ECO:0007669"/>
    <property type="project" value="UniProtKB-SubCell"/>
</dbReference>
<dbReference type="PANTHER" id="PTHR30435">
    <property type="entry name" value="FLAGELLAR PROTEIN"/>
    <property type="match status" value="1"/>
</dbReference>
<dbReference type="PATRIC" id="fig|1432052.3.peg.6225"/>
<evidence type="ECO:0000259" key="6">
    <source>
        <dbReference type="Pfam" id="PF06429"/>
    </source>
</evidence>
<reference evidence="7 8" key="1">
    <citation type="submission" date="2016-07" db="EMBL/GenBank/DDBJ databases">
        <title>Characterization of isolates of Eisenbergiella tayi derived from blood cultures, using whole genome sequencing.</title>
        <authorList>
            <person name="Burdz T."/>
            <person name="Wiebe D."/>
            <person name="Huynh C."/>
            <person name="Bernard K."/>
        </authorList>
    </citation>
    <scope>NUCLEOTIDE SEQUENCE [LARGE SCALE GENOMIC DNA]</scope>
    <source>
        <strain evidence="7 8">NML 120489</strain>
    </source>
</reference>
<keyword evidence="7" id="KW-0282">Flagellum</keyword>
<comment type="subcellular location">
    <subcellularLocation>
        <location evidence="1 4">Bacterial flagellum basal body</location>
    </subcellularLocation>
</comment>
<evidence type="ECO:0000256" key="1">
    <source>
        <dbReference type="ARBA" id="ARBA00004117"/>
    </source>
</evidence>
<dbReference type="InterPro" id="IPR010930">
    <property type="entry name" value="Flg_bb/hook_C_dom"/>
</dbReference>
<keyword evidence="3 4" id="KW-0975">Bacterial flagellum</keyword>
<keyword evidence="7" id="KW-0966">Cell projection</keyword>
<dbReference type="PROSITE" id="PS00588">
    <property type="entry name" value="FLAGELLA_BB_ROD"/>
    <property type="match status" value="1"/>
</dbReference>
<dbReference type="AlphaFoldDB" id="A0A1E3AHZ6"/>
<dbReference type="GO" id="GO:0005829">
    <property type="term" value="C:cytosol"/>
    <property type="evidence" value="ECO:0007669"/>
    <property type="project" value="TreeGrafter"/>
</dbReference>
<dbReference type="Pfam" id="PF00460">
    <property type="entry name" value="Flg_bb_rod"/>
    <property type="match status" value="1"/>
</dbReference>
<dbReference type="InterPro" id="IPR019776">
    <property type="entry name" value="Flagellar_basal_body_rod_CS"/>
</dbReference>
<dbReference type="NCBIfam" id="TIGR03506">
    <property type="entry name" value="FlgEFG_subfam"/>
    <property type="match status" value="2"/>
</dbReference>
<dbReference type="SUPFAM" id="SSF117143">
    <property type="entry name" value="Flagellar hook protein flgE"/>
    <property type="match status" value="1"/>
</dbReference>
<dbReference type="Proteomes" id="UP000095003">
    <property type="component" value="Unassembled WGS sequence"/>
</dbReference>
<dbReference type="PANTHER" id="PTHR30435:SF1">
    <property type="entry name" value="FLAGELLAR HOOK PROTEIN FLGE"/>
    <property type="match status" value="1"/>
</dbReference>
<dbReference type="InterPro" id="IPR037925">
    <property type="entry name" value="FlgE/F/G-like"/>
</dbReference>
<protein>
    <recommendedName>
        <fullName evidence="4">Flagellar hook protein FlgE</fullName>
    </recommendedName>
</protein>
<dbReference type="InterPro" id="IPR001444">
    <property type="entry name" value="Flag_bb_rod_N"/>
</dbReference>
<evidence type="ECO:0000313" key="7">
    <source>
        <dbReference type="EMBL" id="ODM08297.1"/>
    </source>
</evidence>